<dbReference type="Proteomes" id="UP000746612">
    <property type="component" value="Unassembled WGS sequence"/>
</dbReference>
<evidence type="ECO:0000313" key="1">
    <source>
        <dbReference type="EMBL" id="CAG1973363.1"/>
    </source>
</evidence>
<dbReference type="AlphaFoldDB" id="A0A4E9ED59"/>
<reference evidence="2" key="1">
    <citation type="submission" date="2019-04" db="EMBL/GenBank/DDBJ databases">
        <authorList>
            <person name="Melise S."/>
            <person name="Noan J."/>
            <person name="Okalmin O."/>
        </authorList>
    </citation>
    <scope>NUCLEOTIDE SEQUENCE</scope>
    <source>
        <strain evidence="2">FN9</strain>
    </source>
</reference>
<reference evidence="1" key="2">
    <citation type="submission" date="2021-03" db="EMBL/GenBank/DDBJ databases">
        <authorList>
            <person name="Alouane T."/>
            <person name="Langin T."/>
            <person name="Bonhomme L."/>
        </authorList>
    </citation>
    <scope>NUCLEOTIDE SEQUENCE</scope>
    <source>
        <strain evidence="1">MDC_Fg202</strain>
    </source>
</reference>
<protein>
    <submittedName>
        <fullName evidence="2">Uncharacterized protein</fullName>
    </submittedName>
</protein>
<accession>A0A4E9ED59</accession>
<gene>
    <name evidence="2" type="ORF">FUG_LOCUS296832</name>
    <name evidence="1" type="ORF">MDCFG202_LOCUS117563</name>
</gene>
<proteinExistence type="predicted"/>
<organism evidence="2">
    <name type="scientific">Gibberella zeae</name>
    <name type="common">Wheat head blight fungus</name>
    <name type="synonym">Fusarium graminearum</name>
    <dbReference type="NCBI Taxonomy" id="5518"/>
    <lineage>
        <taxon>Eukaryota</taxon>
        <taxon>Fungi</taxon>
        <taxon>Dikarya</taxon>
        <taxon>Ascomycota</taxon>
        <taxon>Pezizomycotina</taxon>
        <taxon>Sordariomycetes</taxon>
        <taxon>Hypocreomycetidae</taxon>
        <taxon>Hypocreales</taxon>
        <taxon>Nectriaceae</taxon>
        <taxon>Fusarium</taxon>
    </lineage>
</organism>
<evidence type="ECO:0000313" key="2">
    <source>
        <dbReference type="EMBL" id="VIO58279.1"/>
    </source>
</evidence>
<sequence length="140" mass="15952">MATERAKFHTDHQSGTPVTVMMNSFIALSKINTRDASPTVRSSFLERDVYCRQLSFFGYPPMCRSRACNRTSRMPQLDHDIWLQSFALLSLKSSFMPYKRQKFVTCPLKSGRFDFGAGYSGQARRAVQSPVGAREDWCHG</sequence>
<dbReference type="EMBL" id="CAAKMV010000132">
    <property type="protein sequence ID" value="VIO58279.1"/>
    <property type="molecule type" value="Genomic_DNA"/>
</dbReference>
<name>A0A4E9ED59_GIBZA</name>
<dbReference type="EMBL" id="CAJPIJ010000094">
    <property type="protein sequence ID" value="CAG1973363.1"/>
    <property type="molecule type" value="Genomic_DNA"/>
</dbReference>